<proteinExistence type="predicted"/>
<organism evidence="1 2">
    <name type="scientific">Gloeocapsopsis crepidinum LEGE 06123</name>
    <dbReference type="NCBI Taxonomy" id="588587"/>
    <lineage>
        <taxon>Bacteria</taxon>
        <taxon>Bacillati</taxon>
        <taxon>Cyanobacteriota</taxon>
        <taxon>Cyanophyceae</taxon>
        <taxon>Oscillatoriophycideae</taxon>
        <taxon>Chroococcales</taxon>
        <taxon>Chroococcaceae</taxon>
        <taxon>Gloeocapsopsis</taxon>
    </lineage>
</organism>
<evidence type="ECO:0008006" key="3">
    <source>
        <dbReference type="Google" id="ProtNLM"/>
    </source>
</evidence>
<keyword evidence="2" id="KW-1185">Reference proteome</keyword>
<protein>
    <recommendedName>
        <fullName evidence="3">Phage-Barnase-EndoU-ColicinE5/D-RelE like nuclease 2 domain-containing protein</fullName>
    </recommendedName>
</protein>
<comment type="caution">
    <text evidence="1">The sequence shown here is derived from an EMBL/GenBank/DDBJ whole genome shotgun (WGS) entry which is preliminary data.</text>
</comment>
<sequence>MVAIAHSKNNIPIRLPDERWQHILEEHPELVDSKTKLLEVISQPKCILEGREGELLAMQEIQPGKWLVVAYRELINDGFVITAFLTCRRQYLTRRRQIWP</sequence>
<gene>
    <name evidence="1" type="ORF">IQ230_14665</name>
</gene>
<reference evidence="1 2" key="1">
    <citation type="submission" date="2020-10" db="EMBL/GenBank/DDBJ databases">
        <authorList>
            <person name="Castelo-Branco R."/>
            <person name="Eusebio N."/>
            <person name="Adriana R."/>
            <person name="Vieira A."/>
            <person name="Brugerolle De Fraissinette N."/>
            <person name="Rezende De Castro R."/>
            <person name="Schneider M.P."/>
            <person name="Vasconcelos V."/>
            <person name="Leao P.N."/>
        </authorList>
    </citation>
    <scope>NUCLEOTIDE SEQUENCE [LARGE SCALE GENOMIC DNA]</scope>
    <source>
        <strain evidence="1 2">LEGE 06123</strain>
    </source>
</reference>
<dbReference type="Proteomes" id="UP000651156">
    <property type="component" value="Unassembled WGS sequence"/>
</dbReference>
<accession>A0ABR9UTE0</accession>
<name>A0ABR9UTE0_9CHRO</name>
<evidence type="ECO:0000313" key="1">
    <source>
        <dbReference type="EMBL" id="MBE9191568.1"/>
    </source>
</evidence>
<dbReference type="EMBL" id="JADEWN010000035">
    <property type="protein sequence ID" value="MBE9191568.1"/>
    <property type="molecule type" value="Genomic_DNA"/>
</dbReference>
<evidence type="ECO:0000313" key="2">
    <source>
        <dbReference type="Proteomes" id="UP000651156"/>
    </source>
</evidence>